<sequence>MVGYVCECVGNISIVVGNGRWVPFWTTSWHNNSPFSASFQELYCLSSKKDWNIEDMGQWNDNEWNWGNFGLSSDSEAIFCNLISDLLCVLEQVHVNRTESDVFLWKPNTAEGYIVREGYGCLCEELNKENKK</sequence>
<protein>
    <submittedName>
        <fullName evidence="1">Uncharacterized protein</fullName>
    </submittedName>
</protein>
<accession>A0AAV0YW14</accession>
<keyword evidence="2" id="KW-1185">Reference proteome</keyword>
<dbReference type="PANTHER" id="PTHR36617">
    <property type="entry name" value="PROTEIN, PUTATIVE-RELATED"/>
    <property type="match status" value="1"/>
</dbReference>
<dbReference type="Proteomes" id="UP001157006">
    <property type="component" value="Chromosome 1L"/>
</dbReference>
<name>A0AAV0YW14_VICFA</name>
<gene>
    <name evidence="1" type="ORF">VFH_I440080</name>
</gene>
<evidence type="ECO:0000313" key="2">
    <source>
        <dbReference type="Proteomes" id="UP001157006"/>
    </source>
</evidence>
<organism evidence="1 2">
    <name type="scientific">Vicia faba</name>
    <name type="common">Broad bean</name>
    <name type="synonym">Faba vulgaris</name>
    <dbReference type="NCBI Taxonomy" id="3906"/>
    <lineage>
        <taxon>Eukaryota</taxon>
        <taxon>Viridiplantae</taxon>
        <taxon>Streptophyta</taxon>
        <taxon>Embryophyta</taxon>
        <taxon>Tracheophyta</taxon>
        <taxon>Spermatophyta</taxon>
        <taxon>Magnoliopsida</taxon>
        <taxon>eudicotyledons</taxon>
        <taxon>Gunneridae</taxon>
        <taxon>Pentapetalae</taxon>
        <taxon>rosids</taxon>
        <taxon>fabids</taxon>
        <taxon>Fabales</taxon>
        <taxon>Fabaceae</taxon>
        <taxon>Papilionoideae</taxon>
        <taxon>50 kb inversion clade</taxon>
        <taxon>NPAAA clade</taxon>
        <taxon>Hologalegina</taxon>
        <taxon>IRL clade</taxon>
        <taxon>Fabeae</taxon>
        <taxon>Vicia</taxon>
    </lineage>
</organism>
<proteinExistence type="predicted"/>
<dbReference type="AlphaFoldDB" id="A0AAV0YW14"/>
<dbReference type="PANTHER" id="PTHR36617:SF16">
    <property type="entry name" value="OS04G0516500 PROTEIN"/>
    <property type="match status" value="1"/>
</dbReference>
<dbReference type="EMBL" id="OX451736">
    <property type="protein sequence ID" value="CAI8590411.1"/>
    <property type="molecule type" value="Genomic_DNA"/>
</dbReference>
<reference evidence="1 2" key="1">
    <citation type="submission" date="2023-01" db="EMBL/GenBank/DDBJ databases">
        <authorList>
            <person name="Kreplak J."/>
        </authorList>
    </citation>
    <scope>NUCLEOTIDE SEQUENCE [LARGE SCALE GENOMIC DNA]</scope>
</reference>
<evidence type="ECO:0000313" key="1">
    <source>
        <dbReference type="EMBL" id="CAI8590411.1"/>
    </source>
</evidence>